<dbReference type="Proteomes" id="UP000670092">
    <property type="component" value="Unassembled WGS sequence"/>
</dbReference>
<evidence type="ECO:0000313" key="1">
    <source>
        <dbReference type="EMBL" id="KAG5304607.1"/>
    </source>
</evidence>
<name>A0A8H8D8F1_AJECA</name>
<dbReference type="VEuPathDB" id="FungiDB:I7I52_03000"/>
<reference evidence="1 2" key="1">
    <citation type="submission" date="2021-01" db="EMBL/GenBank/DDBJ databases">
        <title>Chromosome-level genome assembly of a human fungal pathogen reveals clustering of transcriptionally co-regulated genes.</title>
        <authorList>
            <person name="Voorhies M."/>
            <person name="Cohen S."/>
            <person name="Shea T.P."/>
            <person name="Petrus S."/>
            <person name="Munoz J.F."/>
            <person name="Poplawski S."/>
            <person name="Goldman W.E."/>
            <person name="Michael T."/>
            <person name="Cuomo C.A."/>
            <person name="Sil A."/>
            <person name="Beyhan S."/>
        </authorList>
    </citation>
    <scope>NUCLEOTIDE SEQUENCE [LARGE SCALE GENOMIC DNA]</scope>
    <source>
        <strain evidence="1 2">G184AR</strain>
    </source>
</reference>
<proteinExistence type="predicted"/>
<evidence type="ECO:0000313" key="2">
    <source>
        <dbReference type="Proteomes" id="UP000670092"/>
    </source>
</evidence>
<comment type="caution">
    <text evidence="1">The sequence shown here is derived from an EMBL/GenBank/DDBJ whole genome shotgun (WGS) entry which is preliminary data.</text>
</comment>
<accession>A0A8H8D8F1</accession>
<sequence length="78" mass="9048">MFMERRASQLRRVLHSGSCHHSRQEPYQAFDPCVVRIRTCGVRKFHYGKGVKIDSRGECVNCCVNARIWSADTPRTDH</sequence>
<dbReference type="AlphaFoldDB" id="A0A8H8D8F1"/>
<organism evidence="1 2">
    <name type="scientific">Ajellomyces capsulatus</name>
    <name type="common">Darling's disease fungus</name>
    <name type="synonym">Histoplasma capsulatum</name>
    <dbReference type="NCBI Taxonomy" id="5037"/>
    <lineage>
        <taxon>Eukaryota</taxon>
        <taxon>Fungi</taxon>
        <taxon>Dikarya</taxon>
        <taxon>Ascomycota</taxon>
        <taxon>Pezizomycotina</taxon>
        <taxon>Eurotiomycetes</taxon>
        <taxon>Eurotiomycetidae</taxon>
        <taxon>Onygenales</taxon>
        <taxon>Ajellomycetaceae</taxon>
        <taxon>Histoplasma</taxon>
    </lineage>
</organism>
<dbReference type="EMBL" id="JAEVHI010000001">
    <property type="protein sequence ID" value="KAG5304607.1"/>
    <property type="molecule type" value="Genomic_DNA"/>
</dbReference>
<dbReference type="OrthoDB" id="10488084at2759"/>
<protein>
    <submittedName>
        <fullName evidence="1">Uncharacterized protein</fullName>
    </submittedName>
</protein>
<gene>
    <name evidence="1" type="ORF">I7I52_03000</name>
</gene>